<dbReference type="Ensembl" id="ENSOGAT00000009554.2">
    <property type="protein sequence ID" value="ENSOGAP00000008545.2"/>
    <property type="gene ID" value="ENSOGAG00000009537.2"/>
</dbReference>
<dbReference type="AlphaFoldDB" id="H0X0S9"/>
<evidence type="ECO:0000313" key="4">
    <source>
        <dbReference type="Ensembl" id="ENSOGAP00000008545.2"/>
    </source>
</evidence>
<dbReference type="GeneTree" id="ENSGT00940000153246"/>
<reference evidence="4" key="2">
    <citation type="submission" date="2025-08" db="UniProtKB">
        <authorList>
            <consortium name="Ensembl"/>
        </authorList>
    </citation>
    <scope>IDENTIFICATION</scope>
</reference>
<keyword evidence="1" id="KW-0175">Coiled coil</keyword>
<proteinExistence type="predicted"/>
<name>H0X0S9_OTOGA</name>
<keyword evidence="5" id="KW-1185">Reference proteome</keyword>
<dbReference type="Proteomes" id="UP000005225">
    <property type="component" value="Unassembled WGS sequence"/>
</dbReference>
<dbReference type="PANTHER" id="PTHR21444:SF14">
    <property type="entry name" value="COILED-COIL DOMAIN-CONTAINING PROTEIN 180"/>
    <property type="match status" value="1"/>
</dbReference>
<dbReference type="HOGENOM" id="CLU_016947_0_0_1"/>
<dbReference type="FunCoup" id="H0X0S9">
    <property type="interactions" value="111"/>
</dbReference>
<organism evidence="4 5">
    <name type="scientific">Otolemur garnettii</name>
    <name type="common">Small-eared galago</name>
    <name type="synonym">Garnett's greater bushbaby</name>
    <dbReference type="NCBI Taxonomy" id="30611"/>
    <lineage>
        <taxon>Eukaryota</taxon>
        <taxon>Metazoa</taxon>
        <taxon>Chordata</taxon>
        <taxon>Craniata</taxon>
        <taxon>Vertebrata</taxon>
        <taxon>Euteleostomi</taxon>
        <taxon>Mammalia</taxon>
        <taxon>Eutheria</taxon>
        <taxon>Euarchontoglires</taxon>
        <taxon>Primates</taxon>
        <taxon>Strepsirrhini</taxon>
        <taxon>Lorisiformes</taxon>
        <taxon>Galagidae</taxon>
        <taxon>Otolemur</taxon>
    </lineage>
</organism>
<reference evidence="4" key="3">
    <citation type="submission" date="2025-09" db="UniProtKB">
        <authorList>
            <consortium name="Ensembl"/>
        </authorList>
    </citation>
    <scope>IDENTIFICATION</scope>
</reference>
<reference evidence="5" key="1">
    <citation type="submission" date="2011-03" db="EMBL/GenBank/DDBJ databases">
        <title>Version 3 of the genome sequence of Otolemur garnettii (Bushbaby).</title>
        <authorList>
            <consortium name="The Broad Institute Genome Sequencing Platform"/>
            <person name="Di Palma F."/>
            <person name="Johnson J."/>
            <person name="Lander E.S."/>
            <person name="Lindblad-Toh K."/>
            <person name="Jaffe D.B."/>
            <person name="Gnerre S."/>
            <person name="MacCallum I."/>
            <person name="Przybylski D."/>
            <person name="Ribeiro F.J."/>
            <person name="Burton J.N."/>
            <person name="Walker B.J."/>
            <person name="Sharpe T."/>
            <person name="Hall G."/>
        </authorList>
    </citation>
    <scope>NUCLEOTIDE SEQUENCE [LARGE SCALE GENOMIC DNA]</scope>
</reference>
<evidence type="ECO:0000256" key="1">
    <source>
        <dbReference type="SAM" id="Coils"/>
    </source>
</evidence>
<dbReference type="InterPro" id="IPR028089">
    <property type="entry name" value="DUF4455"/>
</dbReference>
<sequence>QTPDASPGQPLRCKSLQPAARMSSVGKVTRVQNGNVYQQIFEAEVQLIQSLAVARQRAAEHSVTLKSGKMPMMKKTEIPNGEMMTPRQRKWAHSLPNDWITENPVLYREKEIAHKEKIRESESTIAAREVHGLTDIMVPEKINTVALKGREDYKKRNYESALASFEEEIVQIGMEMEPLILETGRLFLEKLSNSNEDITNLFRKVEDDTSFEDYTMQTLSDLWDKVAKIFRLQKQKIKGLDKELHSLEFSRANKLKSVLKKYARIIENTSYLMQPDVNRLIDKEAMVMNHALLGNRRSLAQLLVNLMEATLQEELNSRRRWQGLVNAWKNFKKGTLLQSFRDFMASEDIQSPPAVKKEVDGMLQTQSNMQQKRLEHLCTICDLLPPNYNKTQLTEWHLSLKALNKQLAHADTYHMDCLMRIHLQYEKTWEECLTRMRDCKKQLLDWKVCTEEEAETLVNQSFFQTMGGLQAKVEEELELLDKSFESLAKQTEWQTTDLFNYFKEAVQLWETHQAKLSTQELELEKRMEQHQQKYNQENQALESHLDKIVDQLRQQSREETLAFHLEKAKDFLQTMKSRYKCFHVLLSKEVMEYPVIILKELNSYSCTLSQHFFVREIFEQNLSGEVILKFREPEIHEKKFQKTIRRTKKVPKVKVEVSKSEESISKETEEKTEEKDQESESSITKEVLSQQEKSALSDEMDESKESSIQGSDEMQVEKESSLKSSLNQKNVMFQVEKEEEEEAEEEEEEEKDEEEKGEEEKEEEVREEQESLSVGGDEDNEETVEEIYYEDMEFFQTSSGNMYFVFMSLEKEELSRKPHGSFSVLLIEDTSNANFIEQAIIPSKLVLEIKKQ</sequence>
<dbReference type="InParanoid" id="H0X0S9"/>
<feature type="compositionally biased region" description="Acidic residues" evidence="2">
    <location>
        <begin position="737"/>
        <end position="767"/>
    </location>
</feature>
<dbReference type="eggNOG" id="ENOG502QT47">
    <property type="taxonomic scope" value="Eukaryota"/>
</dbReference>
<accession>H0X0S9</accession>
<feature type="compositionally biased region" description="Polar residues" evidence="2">
    <location>
        <begin position="722"/>
        <end position="731"/>
    </location>
</feature>
<feature type="region of interest" description="Disordered" evidence="2">
    <location>
        <begin position="657"/>
        <end position="784"/>
    </location>
</feature>
<dbReference type="EMBL" id="AAQR03033268">
    <property type="status" value="NOT_ANNOTATED_CDS"/>
    <property type="molecule type" value="Genomic_DNA"/>
</dbReference>
<dbReference type="Pfam" id="PF14643">
    <property type="entry name" value="DUF4455"/>
    <property type="match status" value="1"/>
</dbReference>
<feature type="compositionally biased region" description="Basic and acidic residues" evidence="2">
    <location>
        <begin position="657"/>
        <end position="674"/>
    </location>
</feature>
<feature type="coiled-coil region" evidence="1">
    <location>
        <begin position="470"/>
        <end position="558"/>
    </location>
</feature>
<evidence type="ECO:0000256" key="2">
    <source>
        <dbReference type="SAM" id="MobiDB-lite"/>
    </source>
</evidence>
<dbReference type="OMA" id="VMNHALL"/>
<evidence type="ECO:0000313" key="5">
    <source>
        <dbReference type="Proteomes" id="UP000005225"/>
    </source>
</evidence>
<dbReference type="STRING" id="30611.ENSOGAP00000008545"/>
<protein>
    <recommendedName>
        <fullName evidence="3">DUF4455 domain-containing protein</fullName>
    </recommendedName>
</protein>
<dbReference type="PANTHER" id="PTHR21444">
    <property type="entry name" value="COILED-COIL DOMAIN-CONTAINING PROTEIN 180"/>
    <property type="match status" value="1"/>
</dbReference>
<evidence type="ECO:0000259" key="3">
    <source>
        <dbReference type="Pfam" id="PF14643"/>
    </source>
</evidence>
<feature type="domain" description="DUF4455" evidence="3">
    <location>
        <begin position="152"/>
        <end position="621"/>
    </location>
</feature>